<feature type="active site" evidence="3">
    <location>
        <position position="344"/>
    </location>
</feature>
<evidence type="ECO:0000256" key="5">
    <source>
        <dbReference type="SAM" id="Phobius"/>
    </source>
</evidence>
<feature type="active site" evidence="3">
    <location>
        <position position="374"/>
    </location>
</feature>
<feature type="domain" description="Alpha/beta hydrolase fold-3" evidence="6">
    <location>
        <begin position="113"/>
        <end position="260"/>
    </location>
</feature>
<feature type="active site" evidence="3 4">
    <location>
        <position position="191"/>
    </location>
</feature>
<gene>
    <name evidence="7" type="primary">AADAC</name>
    <name evidence="7" type="ORF">BLAG_LOCUS7621</name>
</gene>
<name>A0A8K0EAG0_BRALA</name>
<evidence type="ECO:0000259" key="6">
    <source>
        <dbReference type="Pfam" id="PF07859"/>
    </source>
</evidence>
<dbReference type="Pfam" id="PF07859">
    <property type="entry name" value="Abhydrolase_3"/>
    <property type="match status" value="2"/>
</dbReference>
<dbReference type="GO" id="GO:0052689">
    <property type="term" value="F:carboxylic ester hydrolase activity"/>
    <property type="evidence" value="ECO:0007669"/>
    <property type="project" value="InterPro"/>
</dbReference>
<evidence type="ECO:0000313" key="7">
    <source>
        <dbReference type="EMBL" id="CAH1245207.1"/>
    </source>
</evidence>
<dbReference type="OrthoDB" id="408631at2759"/>
<dbReference type="PROSITE" id="PS01174">
    <property type="entry name" value="LIPASE_GDXG_SER"/>
    <property type="match status" value="1"/>
</dbReference>
<keyword evidence="5" id="KW-0472">Membrane</keyword>
<dbReference type="InterPro" id="IPR017157">
    <property type="entry name" value="Arylacetamide_deacetylase"/>
</dbReference>
<comment type="similarity">
    <text evidence="1">Belongs to the 'GDXG' lipolytic enzyme family.</text>
</comment>
<proteinExistence type="inferred from homology"/>
<protein>
    <submittedName>
        <fullName evidence="7">AADAC protein</fullName>
    </submittedName>
</protein>
<dbReference type="AlphaFoldDB" id="A0A8K0EAG0"/>
<sequence>MMGACKTVTLLTAVTAAVLAVYVYTSLPPDVTEPGKVVMFKAVFVTFSLIGSAYEKMGFGERADFFRKIGLKPAFLVSDSNLEVTDSSFSGVQVRIYRPQLQEGAGGGKMAGLVYFHGGGWVLSSVYAYDLLVGRIAQGTGAVVVSVEYRKAPEHKFPIPFEDCLTATQHFLQLASEYGVDPTRIGVAGDSSGGNLAAAVALRLKKDDKKKFPPLKLQALIYPALQAFDFQTPSWARGHSVYVNLPANLMIGFWIKYLNNNMSLVETFSNNGHTAALKKSRFASFVDRHFLDESVPRSTPDEDARVDLPDDIKDILNPYFSPLMAEDADLSGLPNTFVTVCGTDVLRDDGIMYAKRLEMAGVQVQLVRYPSGFHGIMSMDLALKHFEFEMGKQMLHELVTYVRKLL</sequence>
<dbReference type="SUPFAM" id="SSF53474">
    <property type="entry name" value="alpha/beta-Hydrolases"/>
    <property type="match status" value="1"/>
</dbReference>
<dbReference type="InterPro" id="IPR013094">
    <property type="entry name" value="AB_hydrolase_3"/>
</dbReference>
<evidence type="ECO:0000256" key="2">
    <source>
        <dbReference type="ARBA" id="ARBA00022801"/>
    </source>
</evidence>
<keyword evidence="5" id="KW-1133">Transmembrane helix</keyword>
<dbReference type="PANTHER" id="PTHR48081:SF8">
    <property type="entry name" value="ALPHA_BETA HYDROLASE FOLD-3 DOMAIN-CONTAINING PROTEIN-RELATED"/>
    <property type="match status" value="1"/>
</dbReference>
<evidence type="ECO:0000313" key="8">
    <source>
        <dbReference type="Proteomes" id="UP000838412"/>
    </source>
</evidence>
<reference evidence="7" key="1">
    <citation type="submission" date="2022-01" db="EMBL/GenBank/DDBJ databases">
        <authorList>
            <person name="Braso-Vives M."/>
        </authorList>
    </citation>
    <scope>NUCLEOTIDE SEQUENCE</scope>
</reference>
<accession>A0A8K0EAG0</accession>
<evidence type="ECO:0000256" key="1">
    <source>
        <dbReference type="ARBA" id="ARBA00010515"/>
    </source>
</evidence>
<organism evidence="7 8">
    <name type="scientific">Branchiostoma lanceolatum</name>
    <name type="common">Common lancelet</name>
    <name type="synonym">Amphioxus lanceolatum</name>
    <dbReference type="NCBI Taxonomy" id="7740"/>
    <lineage>
        <taxon>Eukaryota</taxon>
        <taxon>Metazoa</taxon>
        <taxon>Chordata</taxon>
        <taxon>Cephalochordata</taxon>
        <taxon>Leptocardii</taxon>
        <taxon>Amphioxiformes</taxon>
        <taxon>Branchiostomatidae</taxon>
        <taxon>Branchiostoma</taxon>
    </lineage>
</organism>
<dbReference type="Gene3D" id="3.40.50.1820">
    <property type="entry name" value="alpha/beta hydrolase"/>
    <property type="match status" value="1"/>
</dbReference>
<keyword evidence="2" id="KW-0378">Hydrolase</keyword>
<dbReference type="InterPro" id="IPR002168">
    <property type="entry name" value="Lipase_GDXG_HIS_AS"/>
</dbReference>
<dbReference type="InterPro" id="IPR050300">
    <property type="entry name" value="GDXG_lipolytic_enzyme"/>
</dbReference>
<dbReference type="PROSITE" id="PS01173">
    <property type="entry name" value="LIPASE_GDXG_HIS"/>
    <property type="match status" value="1"/>
</dbReference>
<feature type="domain" description="Alpha/beta hydrolase fold-3" evidence="6">
    <location>
        <begin position="312"/>
        <end position="377"/>
    </location>
</feature>
<dbReference type="EMBL" id="OV696699">
    <property type="protein sequence ID" value="CAH1245207.1"/>
    <property type="molecule type" value="Genomic_DNA"/>
</dbReference>
<evidence type="ECO:0000256" key="3">
    <source>
        <dbReference type="PIRSR" id="PIRSR037251-1"/>
    </source>
</evidence>
<evidence type="ECO:0000256" key="4">
    <source>
        <dbReference type="PROSITE-ProRule" id="PRU10038"/>
    </source>
</evidence>
<dbReference type="InterPro" id="IPR033140">
    <property type="entry name" value="Lipase_GDXG_put_SER_AS"/>
</dbReference>
<dbReference type="GO" id="GO:0016020">
    <property type="term" value="C:membrane"/>
    <property type="evidence" value="ECO:0007669"/>
    <property type="project" value="InterPro"/>
</dbReference>
<dbReference type="Proteomes" id="UP000838412">
    <property type="component" value="Chromosome 14"/>
</dbReference>
<dbReference type="InterPro" id="IPR029058">
    <property type="entry name" value="AB_hydrolase_fold"/>
</dbReference>
<feature type="transmembrane region" description="Helical" evidence="5">
    <location>
        <begin position="7"/>
        <end position="25"/>
    </location>
</feature>
<dbReference type="PIRSF" id="PIRSF037251">
    <property type="entry name" value="Arylacetamide_deacetylase"/>
    <property type="match status" value="1"/>
</dbReference>
<keyword evidence="8" id="KW-1185">Reference proteome</keyword>
<dbReference type="PANTHER" id="PTHR48081">
    <property type="entry name" value="AB HYDROLASE SUPERFAMILY PROTEIN C4A8.06C"/>
    <property type="match status" value="1"/>
</dbReference>
<keyword evidence="5" id="KW-0812">Transmembrane</keyword>